<evidence type="ECO:0000313" key="8">
    <source>
        <dbReference type="Proteomes" id="UP000607653"/>
    </source>
</evidence>
<evidence type="ECO:0000256" key="2">
    <source>
        <dbReference type="ARBA" id="ARBA00007447"/>
    </source>
</evidence>
<gene>
    <name evidence="7" type="ORF">HUJ06_020899</name>
</gene>
<evidence type="ECO:0000256" key="5">
    <source>
        <dbReference type="SAM" id="SignalP"/>
    </source>
</evidence>
<keyword evidence="4 5" id="KW-0732">Signal</keyword>
<evidence type="ECO:0000256" key="4">
    <source>
        <dbReference type="ARBA" id="ARBA00022729"/>
    </source>
</evidence>
<dbReference type="InterPro" id="IPR032861">
    <property type="entry name" value="TAXi_N"/>
</dbReference>
<keyword evidence="3" id="KW-0964">Secreted</keyword>
<dbReference type="InterPro" id="IPR021109">
    <property type="entry name" value="Peptidase_aspartic_dom_sf"/>
</dbReference>
<dbReference type="GO" id="GO:0006508">
    <property type="term" value="P:proteolysis"/>
    <property type="evidence" value="ECO:0007669"/>
    <property type="project" value="InterPro"/>
</dbReference>
<dbReference type="InterPro" id="IPR001461">
    <property type="entry name" value="Aspartic_peptidase_A1"/>
</dbReference>
<comment type="similarity">
    <text evidence="2">Belongs to the peptidase A1 family.</text>
</comment>
<evidence type="ECO:0000259" key="6">
    <source>
        <dbReference type="PROSITE" id="PS51767"/>
    </source>
</evidence>
<evidence type="ECO:0000313" key="7">
    <source>
        <dbReference type="EMBL" id="DAD19436.1"/>
    </source>
</evidence>
<dbReference type="InterPro" id="IPR033121">
    <property type="entry name" value="PEPTIDASE_A1"/>
</dbReference>
<dbReference type="Gene3D" id="2.40.70.10">
    <property type="entry name" value="Acid Proteases"/>
    <property type="match status" value="1"/>
</dbReference>
<dbReference type="GO" id="GO:0004190">
    <property type="term" value="F:aspartic-type endopeptidase activity"/>
    <property type="evidence" value="ECO:0007669"/>
    <property type="project" value="InterPro"/>
</dbReference>
<reference evidence="7 8" key="1">
    <citation type="journal article" date="2020" name="Mol. Biol. Evol.">
        <title>Distinct Expression and Methylation Patterns for Genes with Different Fates following a Single Whole-Genome Duplication in Flowering Plants.</title>
        <authorList>
            <person name="Shi T."/>
            <person name="Rahmani R.S."/>
            <person name="Gugger P.F."/>
            <person name="Wang M."/>
            <person name="Li H."/>
            <person name="Zhang Y."/>
            <person name="Li Z."/>
            <person name="Wang Q."/>
            <person name="Van de Peer Y."/>
            <person name="Marchal K."/>
            <person name="Chen J."/>
        </authorList>
    </citation>
    <scope>NUCLEOTIDE SEQUENCE [LARGE SCALE GENOMIC DNA]</scope>
    <source>
        <tissue evidence="7">Leaf</tissue>
    </source>
</reference>
<evidence type="ECO:0000256" key="3">
    <source>
        <dbReference type="ARBA" id="ARBA00022525"/>
    </source>
</evidence>
<feature type="domain" description="Peptidase A1" evidence="6">
    <location>
        <begin position="53"/>
        <end position="378"/>
    </location>
</feature>
<dbReference type="FunFam" id="2.40.70.10:FF:000041">
    <property type="entry name" value="Basic 7S globulin"/>
    <property type="match status" value="1"/>
</dbReference>
<dbReference type="PANTHER" id="PTHR47965:SF22">
    <property type="entry name" value="EUKARYOTIC ASPARTYL PROTEASE FAMILY PROTEIN"/>
    <property type="match status" value="1"/>
</dbReference>
<dbReference type="Proteomes" id="UP000607653">
    <property type="component" value="Unassembled WGS sequence"/>
</dbReference>
<dbReference type="PROSITE" id="PS51767">
    <property type="entry name" value="PEPTIDASE_A1"/>
    <property type="match status" value="1"/>
</dbReference>
<dbReference type="EMBL" id="DUZY01000001">
    <property type="protein sequence ID" value="DAD19436.1"/>
    <property type="molecule type" value="Genomic_DNA"/>
</dbReference>
<protein>
    <recommendedName>
        <fullName evidence="6">Peptidase A1 domain-containing protein</fullName>
    </recommendedName>
</protein>
<comment type="subcellular location">
    <subcellularLocation>
        <location evidence="1">Secreted</location>
        <location evidence="1">Extracellular space</location>
    </subcellularLocation>
</comment>
<dbReference type="InterPro" id="IPR032799">
    <property type="entry name" value="TAXi_C"/>
</dbReference>
<accession>A0A822XKG7</accession>
<dbReference type="Pfam" id="PF14541">
    <property type="entry name" value="TAXi_C"/>
    <property type="match status" value="1"/>
</dbReference>
<feature type="chain" id="PRO_5032903230" description="Peptidase A1 domain-containing protein" evidence="5">
    <location>
        <begin position="34"/>
        <end position="397"/>
    </location>
</feature>
<feature type="signal peptide" evidence="5">
    <location>
        <begin position="1"/>
        <end position="33"/>
    </location>
</feature>
<keyword evidence="8" id="KW-1185">Reference proteome</keyword>
<sequence>MLLRAVSSTSPMATCIHLLVFTLLLLLIPISNAALRPSEVVIPVQKDVETSQYVATIKMRTPLVPVKVVVDLAGTLLWVDCDDGYISSSYRPTPCGSAKCQLAKGIGCLSCNLEPRPGCTNDTCSVFPYNPIKNSLMTGGLSEDVIAIQSTDGKNPGAVAVIHPFPFSCATTSHLEGLARGAKGMLGLSRSSTALPTQLASQFISTAPIYSEGDQSDEYFIQVKSININAKRVPINTTLLSFDKDGVGGTKISTATPYTTLHTSIYKAVTQAFANAAASMKMSRVASVAPFGVCFSSKSIKRTRMGPLVPAIDLVLHSQDVYWSISRSNSMVQVKDGVMCLGLVDAGKNPRTSIVIGGHQLEDNLLQFDLASSMLGFTSSLLGHGTNCANFNFTSKV</sequence>
<dbReference type="CDD" id="cd05489">
    <property type="entry name" value="xylanase_inhibitor_I_like"/>
    <property type="match status" value="1"/>
</dbReference>
<evidence type="ECO:0000256" key="1">
    <source>
        <dbReference type="ARBA" id="ARBA00004239"/>
    </source>
</evidence>
<dbReference type="SUPFAM" id="SSF50630">
    <property type="entry name" value="Acid proteases"/>
    <property type="match status" value="1"/>
</dbReference>
<dbReference type="PANTHER" id="PTHR47965">
    <property type="entry name" value="ASPARTYL PROTEASE-RELATED"/>
    <property type="match status" value="1"/>
</dbReference>
<dbReference type="AlphaFoldDB" id="A0A822XKG7"/>
<organism evidence="7 8">
    <name type="scientific">Nelumbo nucifera</name>
    <name type="common">Sacred lotus</name>
    <dbReference type="NCBI Taxonomy" id="4432"/>
    <lineage>
        <taxon>Eukaryota</taxon>
        <taxon>Viridiplantae</taxon>
        <taxon>Streptophyta</taxon>
        <taxon>Embryophyta</taxon>
        <taxon>Tracheophyta</taxon>
        <taxon>Spermatophyta</taxon>
        <taxon>Magnoliopsida</taxon>
        <taxon>Proteales</taxon>
        <taxon>Nelumbonaceae</taxon>
        <taxon>Nelumbo</taxon>
    </lineage>
</organism>
<comment type="caution">
    <text evidence="7">The sequence shown here is derived from an EMBL/GenBank/DDBJ whole genome shotgun (WGS) entry which is preliminary data.</text>
</comment>
<dbReference type="InterPro" id="IPR033868">
    <property type="entry name" value="Xylanase_inhibitor_I-like"/>
</dbReference>
<proteinExistence type="inferred from homology"/>
<name>A0A822XKG7_NELNU</name>
<dbReference type="GO" id="GO:0005576">
    <property type="term" value="C:extracellular region"/>
    <property type="evidence" value="ECO:0007669"/>
    <property type="project" value="UniProtKB-SubCell"/>
</dbReference>
<dbReference type="Pfam" id="PF14543">
    <property type="entry name" value="TAXi_N"/>
    <property type="match status" value="1"/>
</dbReference>